<evidence type="ECO:0000259" key="1">
    <source>
        <dbReference type="PROSITE" id="PS50943"/>
    </source>
</evidence>
<organism evidence="2 3">
    <name type="scientific">Paenibacillus cucumis</name>
    <name type="common">ex Kampfer et al. 2016</name>
    <dbReference type="NCBI Taxonomy" id="1776858"/>
    <lineage>
        <taxon>Bacteria</taxon>
        <taxon>Bacillati</taxon>
        <taxon>Bacillota</taxon>
        <taxon>Bacilli</taxon>
        <taxon>Bacillales</taxon>
        <taxon>Paenibacillaceae</taxon>
        <taxon>Paenibacillus</taxon>
    </lineage>
</organism>
<accession>A0ABS7KDI1</accession>
<dbReference type="PROSITE" id="PS50943">
    <property type="entry name" value="HTH_CROC1"/>
    <property type="match status" value="1"/>
</dbReference>
<dbReference type="InterPro" id="IPR010982">
    <property type="entry name" value="Lambda_DNA-bd_dom_sf"/>
</dbReference>
<evidence type="ECO:0000313" key="2">
    <source>
        <dbReference type="EMBL" id="MBY0202002.1"/>
    </source>
</evidence>
<feature type="domain" description="HTH cro/C1-type" evidence="1">
    <location>
        <begin position="21"/>
        <end position="75"/>
    </location>
</feature>
<dbReference type="Gene3D" id="1.10.260.40">
    <property type="entry name" value="lambda repressor-like DNA-binding domains"/>
    <property type="match status" value="1"/>
</dbReference>
<dbReference type="EMBL" id="JACLIC010000003">
    <property type="protein sequence ID" value="MBY0202002.1"/>
    <property type="molecule type" value="Genomic_DNA"/>
</dbReference>
<keyword evidence="3" id="KW-1185">Reference proteome</keyword>
<dbReference type="InterPro" id="IPR001387">
    <property type="entry name" value="Cro/C1-type_HTH"/>
</dbReference>
<sequence length="160" mass="18378">MTFSTKLSTAERRALSGKITLREARLNCGFKVEEVTAETGFSTSELAQIEEDASEVSAHLILKLIALYNTDWNHIYAGRAEDVYRARKYVTDFSEVSEVSRIKSELAVLIHLVLDERNSRERVSEWMQETFYNVHKYESKLLRPFISGCIDKEEGKGYES</sequence>
<dbReference type="SUPFAM" id="SSF47413">
    <property type="entry name" value="lambda repressor-like DNA-binding domains"/>
    <property type="match status" value="1"/>
</dbReference>
<protein>
    <submittedName>
        <fullName evidence="2">Helix-turn-helix transcriptional regulator</fullName>
    </submittedName>
</protein>
<dbReference type="CDD" id="cd00093">
    <property type="entry name" value="HTH_XRE"/>
    <property type="match status" value="1"/>
</dbReference>
<proteinExistence type="predicted"/>
<reference evidence="2 3" key="1">
    <citation type="submission" date="2020-08" db="EMBL/GenBank/DDBJ databases">
        <title>Fungal Genomes of the International Space Station.</title>
        <authorList>
            <person name="Seuylemezian A."/>
            <person name="Singh N.K."/>
            <person name="Wood J."/>
            <person name="Venkateswaran K."/>
        </authorList>
    </citation>
    <scope>NUCLEOTIDE SEQUENCE [LARGE SCALE GENOMIC DNA]</scope>
    <source>
        <strain evidence="2 3">S/N-304-OC-R4</strain>
    </source>
</reference>
<comment type="caution">
    <text evidence="2">The sequence shown here is derived from an EMBL/GenBank/DDBJ whole genome shotgun (WGS) entry which is preliminary data.</text>
</comment>
<gene>
    <name evidence="2" type="ORF">H7T88_01930</name>
</gene>
<name>A0ABS7KDI1_9BACL</name>
<dbReference type="RefSeq" id="WP_221786568.1">
    <property type="nucleotide sequence ID" value="NZ_JACLIC010000003.1"/>
</dbReference>
<dbReference type="Proteomes" id="UP000706031">
    <property type="component" value="Unassembled WGS sequence"/>
</dbReference>
<evidence type="ECO:0000313" key="3">
    <source>
        <dbReference type="Proteomes" id="UP000706031"/>
    </source>
</evidence>